<dbReference type="RefSeq" id="WP_055257269.1">
    <property type="nucleotide sequence ID" value="NZ_BCMV01000062.1"/>
</dbReference>
<evidence type="ECO:0000256" key="1">
    <source>
        <dbReference type="ARBA" id="ARBA00005721"/>
    </source>
</evidence>
<evidence type="ECO:0000313" key="2">
    <source>
        <dbReference type="EMBL" id="CUN51111.1"/>
    </source>
</evidence>
<protein>
    <submittedName>
        <fullName evidence="2">Alkaline shock protein 23</fullName>
    </submittedName>
</protein>
<accession>A0ABP2ARP3</accession>
<evidence type="ECO:0000313" key="3">
    <source>
        <dbReference type="Proteomes" id="UP000095488"/>
    </source>
</evidence>
<organism evidence="2 3">
    <name type="scientific">Sarcina ventriculi</name>
    <name type="common">Clostridium ventriculi</name>
    <dbReference type="NCBI Taxonomy" id="1267"/>
    <lineage>
        <taxon>Bacteria</taxon>
        <taxon>Bacillati</taxon>
        <taxon>Bacillota</taxon>
        <taxon>Clostridia</taxon>
        <taxon>Eubacteriales</taxon>
        <taxon>Clostridiaceae</taxon>
        <taxon>Sarcina</taxon>
    </lineage>
</organism>
<comment type="similarity">
    <text evidence="1">Belongs to the asp23 family.</text>
</comment>
<dbReference type="EMBL" id="CYZR01000001">
    <property type="protein sequence ID" value="CUN51111.1"/>
    <property type="molecule type" value="Genomic_DNA"/>
</dbReference>
<sequence length="126" mass="13614">MSEVNKDDVNLGIVKISDEVISVVAAVASSEIKGVVEIGHCLVSANNKFSKKGLGKGVKVSVDNEEAIIEMAISVEYGIKIPDLVYKVQDNVKNTVQAITGLKVSMVNIYVQNIVILKDKNEILDK</sequence>
<dbReference type="Pfam" id="PF03780">
    <property type="entry name" value="Asp23"/>
    <property type="match status" value="1"/>
</dbReference>
<dbReference type="InterPro" id="IPR005531">
    <property type="entry name" value="Asp23"/>
</dbReference>
<name>A0ABP2ARP3_SARVE</name>
<comment type="caution">
    <text evidence="2">The sequence shown here is derived from an EMBL/GenBank/DDBJ whole genome shotgun (WGS) entry which is preliminary data.</text>
</comment>
<reference evidence="2 3" key="1">
    <citation type="submission" date="2015-09" db="EMBL/GenBank/DDBJ databases">
        <authorList>
            <consortium name="Pathogen Informatics"/>
            <person name="Wu L."/>
            <person name="Ma J."/>
        </authorList>
    </citation>
    <scope>NUCLEOTIDE SEQUENCE [LARGE SCALE GENOMIC DNA]</scope>
    <source>
        <strain evidence="2 3">2789STDY5834858</strain>
    </source>
</reference>
<keyword evidence="3" id="KW-1185">Reference proteome</keyword>
<gene>
    <name evidence="2" type="ORF">ERS852473_00380</name>
</gene>
<proteinExistence type="inferred from homology"/>
<dbReference type="Proteomes" id="UP000095488">
    <property type="component" value="Unassembled WGS sequence"/>
</dbReference>
<dbReference type="PANTHER" id="PTHR34297:SF2">
    <property type="entry name" value="ASP23_GLS24 FAMILY ENVELOPE STRESS RESPONSE PROTEIN"/>
    <property type="match status" value="1"/>
</dbReference>
<dbReference type="PANTHER" id="PTHR34297">
    <property type="entry name" value="HYPOTHETICAL CYTOSOLIC PROTEIN-RELATED"/>
    <property type="match status" value="1"/>
</dbReference>